<gene>
    <name evidence="2" type="ORF">FDO65_10180</name>
</gene>
<dbReference type="RefSeq" id="WP_137449187.1">
    <property type="nucleotide sequence ID" value="NZ_SZZH01000001.1"/>
</dbReference>
<accession>A0A4U6QP88</accession>
<feature type="transmembrane region" description="Helical" evidence="1">
    <location>
        <begin position="45"/>
        <end position="65"/>
    </location>
</feature>
<protein>
    <submittedName>
        <fullName evidence="2">Uncharacterized protein</fullName>
    </submittedName>
</protein>
<keyword evidence="3" id="KW-1185">Reference proteome</keyword>
<name>A0A4U6QP88_9ACTN</name>
<proteinExistence type="predicted"/>
<evidence type="ECO:0000313" key="3">
    <source>
        <dbReference type="Proteomes" id="UP000306985"/>
    </source>
</evidence>
<keyword evidence="1" id="KW-0472">Membrane</keyword>
<organism evidence="2 3">
    <name type="scientific">Nakamurella flava</name>
    <dbReference type="NCBI Taxonomy" id="2576308"/>
    <lineage>
        <taxon>Bacteria</taxon>
        <taxon>Bacillati</taxon>
        <taxon>Actinomycetota</taxon>
        <taxon>Actinomycetes</taxon>
        <taxon>Nakamurellales</taxon>
        <taxon>Nakamurellaceae</taxon>
        <taxon>Nakamurella</taxon>
    </lineage>
</organism>
<evidence type="ECO:0000256" key="1">
    <source>
        <dbReference type="SAM" id="Phobius"/>
    </source>
</evidence>
<dbReference type="AlphaFoldDB" id="A0A4U6QP88"/>
<keyword evidence="1" id="KW-1133">Transmembrane helix</keyword>
<sequence>MSENPNTLPASADLKDAVAAPAQWGSVELVHEPTPPPEFTGPQKAMAGAVISTLALISTTVAPFVDGTVSSVLYAVGGALAVIGVPFGIYVTVNKPVR</sequence>
<feature type="transmembrane region" description="Helical" evidence="1">
    <location>
        <begin position="71"/>
        <end position="93"/>
    </location>
</feature>
<dbReference type="EMBL" id="SZZH01000001">
    <property type="protein sequence ID" value="TKV61882.1"/>
    <property type="molecule type" value="Genomic_DNA"/>
</dbReference>
<keyword evidence="1" id="KW-0812">Transmembrane</keyword>
<evidence type="ECO:0000313" key="2">
    <source>
        <dbReference type="EMBL" id="TKV61882.1"/>
    </source>
</evidence>
<reference evidence="2 3" key="1">
    <citation type="submission" date="2019-05" db="EMBL/GenBank/DDBJ databases">
        <title>Nakamurella sp. N5BH11, whole genome shotgun sequence.</title>
        <authorList>
            <person name="Tuo L."/>
        </authorList>
    </citation>
    <scope>NUCLEOTIDE SEQUENCE [LARGE SCALE GENOMIC DNA]</scope>
    <source>
        <strain evidence="2 3">N5BH11</strain>
    </source>
</reference>
<comment type="caution">
    <text evidence="2">The sequence shown here is derived from an EMBL/GenBank/DDBJ whole genome shotgun (WGS) entry which is preliminary data.</text>
</comment>
<dbReference type="Proteomes" id="UP000306985">
    <property type="component" value="Unassembled WGS sequence"/>
</dbReference>